<sequence>MIHWGFLILAFIAGFASCYALMNQLAKAYGRITTAIEEAVRGLAFRR</sequence>
<organism evidence="1">
    <name type="scientific">marine sediment metagenome</name>
    <dbReference type="NCBI Taxonomy" id="412755"/>
    <lineage>
        <taxon>unclassified sequences</taxon>
        <taxon>metagenomes</taxon>
        <taxon>ecological metagenomes</taxon>
    </lineage>
</organism>
<protein>
    <submittedName>
        <fullName evidence="1">Uncharacterized protein</fullName>
    </submittedName>
</protein>
<proteinExistence type="predicted"/>
<dbReference type="EMBL" id="BARW01007640">
    <property type="protein sequence ID" value="GAI74469.1"/>
    <property type="molecule type" value="Genomic_DNA"/>
</dbReference>
<dbReference type="AlphaFoldDB" id="X1T388"/>
<name>X1T388_9ZZZZ</name>
<reference evidence="1" key="1">
    <citation type="journal article" date="2014" name="Front. Microbiol.">
        <title>High frequency of phylogenetically diverse reductive dehalogenase-homologous genes in deep subseafloor sedimentary metagenomes.</title>
        <authorList>
            <person name="Kawai M."/>
            <person name="Futagami T."/>
            <person name="Toyoda A."/>
            <person name="Takaki Y."/>
            <person name="Nishi S."/>
            <person name="Hori S."/>
            <person name="Arai W."/>
            <person name="Tsubouchi T."/>
            <person name="Morono Y."/>
            <person name="Uchiyama I."/>
            <person name="Ito T."/>
            <person name="Fujiyama A."/>
            <person name="Inagaki F."/>
            <person name="Takami H."/>
        </authorList>
    </citation>
    <scope>NUCLEOTIDE SEQUENCE</scope>
    <source>
        <strain evidence="1">Expedition CK06-06</strain>
    </source>
</reference>
<gene>
    <name evidence="1" type="ORF">S12H4_15848</name>
</gene>
<comment type="caution">
    <text evidence="1">The sequence shown here is derived from an EMBL/GenBank/DDBJ whole genome shotgun (WGS) entry which is preliminary data.</text>
</comment>
<evidence type="ECO:0000313" key="1">
    <source>
        <dbReference type="EMBL" id="GAI74469.1"/>
    </source>
</evidence>
<accession>X1T388</accession>